<evidence type="ECO:0000256" key="16">
    <source>
        <dbReference type="ARBA" id="ARBA00080386"/>
    </source>
</evidence>
<gene>
    <name evidence="23" type="primary">CD27</name>
</gene>
<evidence type="ECO:0000313" key="24">
    <source>
        <dbReference type="Proteomes" id="UP000694399"/>
    </source>
</evidence>
<dbReference type="PANTHER" id="PTHR47496:SF1">
    <property type="entry name" value="CD27 ANTIGEN"/>
    <property type="match status" value="1"/>
</dbReference>
<keyword evidence="8 20" id="KW-0472">Membrane</keyword>
<dbReference type="PANTHER" id="PTHR47496">
    <property type="entry name" value="CD27"/>
    <property type="match status" value="1"/>
</dbReference>
<evidence type="ECO:0000256" key="21">
    <source>
        <dbReference type="SAM" id="SignalP"/>
    </source>
</evidence>
<comment type="subcellular location">
    <subcellularLocation>
        <location evidence="1">Cell membrane</location>
        <topology evidence="1">Single-pass type I membrane protein</topology>
    </subcellularLocation>
</comment>
<feature type="transmembrane region" description="Helical" evidence="20">
    <location>
        <begin position="190"/>
        <end position="211"/>
    </location>
</feature>
<accession>A0A8C8WBT3</accession>
<evidence type="ECO:0000256" key="8">
    <source>
        <dbReference type="ARBA" id="ARBA00023136"/>
    </source>
</evidence>
<dbReference type="CDD" id="cd13408">
    <property type="entry name" value="TNFRSF7"/>
    <property type="match status" value="1"/>
</dbReference>
<evidence type="ECO:0000256" key="7">
    <source>
        <dbReference type="ARBA" id="ARBA00022989"/>
    </source>
</evidence>
<dbReference type="InterPro" id="IPR001368">
    <property type="entry name" value="TNFR/NGFR_Cys_rich_reg"/>
</dbReference>
<organism evidence="23 24">
    <name type="scientific">Panthera leo</name>
    <name type="common">Lion</name>
    <dbReference type="NCBI Taxonomy" id="9689"/>
    <lineage>
        <taxon>Eukaryota</taxon>
        <taxon>Metazoa</taxon>
        <taxon>Chordata</taxon>
        <taxon>Craniata</taxon>
        <taxon>Vertebrata</taxon>
        <taxon>Euteleostomi</taxon>
        <taxon>Mammalia</taxon>
        <taxon>Eutheria</taxon>
        <taxon>Laurasiatheria</taxon>
        <taxon>Carnivora</taxon>
        <taxon>Feliformia</taxon>
        <taxon>Felidae</taxon>
        <taxon>Pantherinae</taxon>
        <taxon>Panthera</taxon>
    </lineage>
</organism>
<feature type="domain" description="TNFR-Cys" evidence="22">
    <location>
        <begin position="64"/>
        <end position="104"/>
    </location>
</feature>
<proteinExistence type="predicted"/>
<evidence type="ECO:0000256" key="3">
    <source>
        <dbReference type="ARBA" id="ARBA00022692"/>
    </source>
</evidence>
<dbReference type="GO" id="GO:0043027">
    <property type="term" value="F:cysteine-type endopeptidase inhibitor activity involved in apoptotic process"/>
    <property type="evidence" value="ECO:0007669"/>
    <property type="project" value="Ensembl"/>
</dbReference>
<dbReference type="Proteomes" id="UP000694399">
    <property type="component" value="Chromosome C1"/>
</dbReference>
<dbReference type="InterPro" id="IPR034000">
    <property type="entry name" value="TNFRSF7_N"/>
</dbReference>
<dbReference type="Gene3D" id="2.10.50.10">
    <property type="entry name" value="Tumor Necrosis Factor Receptor, subunit A, domain 2"/>
    <property type="match status" value="1"/>
</dbReference>
<evidence type="ECO:0000259" key="22">
    <source>
        <dbReference type="PROSITE" id="PS50050"/>
    </source>
</evidence>
<keyword evidence="6" id="KW-0677">Repeat</keyword>
<evidence type="ECO:0000256" key="10">
    <source>
        <dbReference type="ARBA" id="ARBA00023170"/>
    </source>
</evidence>
<keyword evidence="5 21" id="KW-0732">Signal</keyword>
<dbReference type="PRINTS" id="PR01960">
    <property type="entry name" value="TNFACTORR7"/>
</dbReference>
<dbReference type="GO" id="GO:0004888">
    <property type="term" value="F:transmembrane signaling receptor activity"/>
    <property type="evidence" value="ECO:0007669"/>
    <property type="project" value="Ensembl"/>
</dbReference>
<evidence type="ECO:0000313" key="23">
    <source>
        <dbReference type="Ensembl" id="ENSPLOP00000001413.1"/>
    </source>
</evidence>
<dbReference type="GO" id="GO:0090717">
    <property type="term" value="P:adaptive immune memory response involving T cells and B cells"/>
    <property type="evidence" value="ECO:0007669"/>
    <property type="project" value="Ensembl"/>
</dbReference>
<comment type="subunit">
    <text evidence="13">Homodimer. Interacts with SIVA1; may play a role in apoptosis through association with SIVA1. Interacts with TRAF2. Interacts ith PTPN6.</text>
</comment>
<dbReference type="AlphaFoldDB" id="A0A8C8WBT3"/>
<evidence type="ECO:0000256" key="19">
    <source>
        <dbReference type="SAM" id="MobiDB-lite"/>
    </source>
</evidence>
<evidence type="ECO:0000256" key="18">
    <source>
        <dbReference type="PROSITE-ProRule" id="PRU00206"/>
    </source>
</evidence>
<dbReference type="GO" id="GO:0045579">
    <property type="term" value="P:positive regulation of B cell differentiation"/>
    <property type="evidence" value="ECO:0007669"/>
    <property type="project" value="InterPro"/>
</dbReference>
<dbReference type="SMART" id="SM00208">
    <property type="entry name" value="TNFR"/>
    <property type="match status" value="2"/>
</dbReference>
<dbReference type="SUPFAM" id="SSF57586">
    <property type="entry name" value="TNF receptor-like"/>
    <property type="match status" value="2"/>
</dbReference>
<comment type="caution">
    <text evidence="18">Lacks conserved residue(s) required for the propagation of feature annotation.</text>
</comment>
<dbReference type="GO" id="GO:0160162">
    <property type="term" value="P:CD27 signaling pathway"/>
    <property type="evidence" value="ECO:0007669"/>
    <property type="project" value="Ensembl"/>
</dbReference>
<evidence type="ECO:0000256" key="9">
    <source>
        <dbReference type="ARBA" id="ARBA00023157"/>
    </source>
</evidence>
<keyword evidence="7 20" id="KW-1133">Transmembrane helix</keyword>
<evidence type="ECO:0000256" key="13">
    <source>
        <dbReference type="ARBA" id="ARBA00065929"/>
    </source>
</evidence>
<reference evidence="23" key="1">
    <citation type="journal article" date="2019" name="bioRxiv">
        <title>Long live the king: chromosome-level assembly of the lion (Panthera leo) using linked-read, Hi-C, and long read data.</title>
        <authorList>
            <person name="Armstrong E.E."/>
            <person name="Taylor R.W."/>
            <person name="Miller D.E."/>
            <person name="Kaelin C."/>
            <person name="Barsh G."/>
            <person name="Hadly E.A."/>
            <person name="Petrov D."/>
        </authorList>
    </citation>
    <scope>NUCLEOTIDE SEQUENCE [LARGE SCALE GENOMIC DNA]</scope>
</reference>
<evidence type="ECO:0000256" key="14">
    <source>
        <dbReference type="ARBA" id="ARBA00073748"/>
    </source>
</evidence>
<dbReference type="GO" id="GO:0097191">
    <property type="term" value="P:extrinsic apoptotic signaling pathway"/>
    <property type="evidence" value="ECO:0007669"/>
    <property type="project" value="Ensembl"/>
</dbReference>
<evidence type="ECO:0000256" key="5">
    <source>
        <dbReference type="ARBA" id="ARBA00022729"/>
    </source>
</evidence>
<dbReference type="GO" id="GO:0045582">
    <property type="term" value="P:positive regulation of T cell differentiation"/>
    <property type="evidence" value="ECO:0007669"/>
    <property type="project" value="InterPro"/>
</dbReference>
<protein>
    <recommendedName>
        <fullName evidence="14">CD27 antigen</fullName>
    </recommendedName>
    <alternativeName>
        <fullName evidence="17">CD27L receptor</fullName>
    </alternativeName>
    <alternativeName>
        <fullName evidence="15">T-cell activation antigen CD27</fullName>
    </alternativeName>
    <alternativeName>
        <fullName evidence="16">Tumor necrosis factor receptor superfamily member 7</fullName>
    </alternativeName>
</protein>
<feature type="chain" id="PRO_5034284088" description="CD27 antigen" evidence="21">
    <location>
        <begin position="24"/>
        <end position="290"/>
    </location>
</feature>
<feature type="region of interest" description="Disordered" evidence="19">
    <location>
        <begin position="127"/>
        <end position="146"/>
    </location>
</feature>
<dbReference type="Ensembl" id="ENSPLOT00000001535.1">
    <property type="protein sequence ID" value="ENSPLOP00000001413.1"/>
    <property type="gene ID" value="ENSPLOG00000001037.1"/>
</dbReference>
<keyword evidence="10" id="KW-0675">Receptor</keyword>
<reference evidence="23" key="3">
    <citation type="submission" date="2025-09" db="UniProtKB">
        <authorList>
            <consortium name="Ensembl"/>
        </authorList>
    </citation>
    <scope>IDENTIFICATION</scope>
</reference>
<keyword evidence="9" id="KW-1015">Disulfide bond</keyword>
<comment type="function">
    <text evidence="12">Costimulatory immune-checkpoint receptor expressed at the surface of T-cells, NK-cells and B-cells which binds to and is activated by its ligand CD70/CD27L expressed by B-cells. The CD70-CD27 signaling pathway mediates antigen-specific T-cell activation and expansion which in turn provides immune surveillance of B-cells. Mechanistically, CD70 ligation activates the TRAF2-PTPN6 axis that subsequently inhibits LCK phosphorylation to promote phenotypic and transcriptional adaptations of T-cell memory. In addition, activation by CD70 on early progenitor cells provides a negative feedback signal to leukocyte differentiation during immune activation and thus modulates hematopoiesis. Negatively regulates the function of Th2 lymphocytes in the adipose tissue.</text>
</comment>
<dbReference type="InterPro" id="IPR022328">
    <property type="entry name" value="TNFR_7"/>
</dbReference>
<reference evidence="23" key="2">
    <citation type="submission" date="2025-08" db="UniProtKB">
        <authorList>
            <consortium name="Ensembl"/>
        </authorList>
    </citation>
    <scope>IDENTIFICATION</scope>
</reference>
<feature type="signal peptide" evidence="21">
    <location>
        <begin position="1"/>
        <end position="23"/>
    </location>
</feature>
<dbReference type="FunFam" id="2.10.50.10:FF:000033">
    <property type="entry name" value="CD27 molecule"/>
    <property type="match status" value="1"/>
</dbReference>
<evidence type="ECO:0000256" key="11">
    <source>
        <dbReference type="ARBA" id="ARBA00023180"/>
    </source>
</evidence>
<evidence type="ECO:0000256" key="20">
    <source>
        <dbReference type="SAM" id="Phobius"/>
    </source>
</evidence>
<evidence type="ECO:0000256" key="17">
    <source>
        <dbReference type="ARBA" id="ARBA00081747"/>
    </source>
</evidence>
<dbReference type="InterPro" id="IPR053126">
    <property type="entry name" value="CD27_receptor"/>
</dbReference>
<sequence>MARPPPCWLWILGTLAGLSATLAPQCCPEKHYWAQGQLCCQMCKPGTFLVKDCDRHGEAAQCDPCILGASFSPDHHIRRHCESCRHCNSGLLIRNCTLTANAECACPKGWQCRDKECTECDPPSNPSLTPRPSQAPGPHPQPTHLPYAKKMPEAGTVRQVQTLADFRWLPAPALSTHGPPQRSLCSTDCIRIFVVLSGMFLAFTMVGALCLHQQRKNGLSKRQNAGLQSCPCTPPYFLSPTTHAWNLSEASLAPSLPTLAPAFSLASSSAPPDSLPQANPPFTTPHLYCL</sequence>
<keyword evidence="11" id="KW-0325">Glycoprotein</keyword>
<keyword evidence="3 20" id="KW-0812">Transmembrane</keyword>
<dbReference type="GO" id="GO:0042110">
    <property type="term" value="P:T cell activation"/>
    <property type="evidence" value="ECO:0007669"/>
    <property type="project" value="Ensembl"/>
</dbReference>
<keyword evidence="24" id="KW-1185">Reference proteome</keyword>
<dbReference type="GO" id="GO:0043066">
    <property type="term" value="P:negative regulation of apoptotic process"/>
    <property type="evidence" value="ECO:0007669"/>
    <property type="project" value="Ensembl"/>
</dbReference>
<evidence type="ECO:0000256" key="2">
    <source>
        <dbReference type="ARBA" id="ARBA00022475"/>
    </source>
</evidence>
<evidence type="ECO:0000256" key="15">
    <source>
        <dbReference type="ARBA" id="ARBA00076047"/>
    </source>
</evidence>
<keyword evidence="4" id="KW-0053">Apoptosis</keyword>
<evidence type="ECO:0000256" key="12">
    <source>
        <dbReference type="ARBA" id="ARBA00058746"/>
    </source>
</evidence>
<dbReference type="PROSITE" id="PS50050">
    <property type="entry name" value="TNFR_NGFR_2"/>
    <property type="match status" value="1"/>
</dbReference>
<keyword evidence="2" id="KW-1003">Cell membrane</keyword>
<evidence type="ECO:0000256" key="4">
    <source>
        <dbReference type="ARBA" id="ARBA00022703"/>
    </source>
</evidence>
<evidence type="ECO:0000256" key="6">
    <source>
        <dbReference type="ARBA" id="ARBA00022737"/>
    </source>
</evidence>
<dbReference type="GO" id="GO:0009897">
    <property type="term" value="C:external side of plasma membrane"/>
    <property type="evidence" value="ECO:0007669"/>
    <property type="project" value="TreeGrafter"/>
</dbReference>
<feature type="compositionally biased region" description="Pro residues" evidence="19">
    <location>
        <begin position="133"/>
        <end position="143"/>
    </location>
</feature>
<feature type="repeat" description="TNFR-Cys" evidence="18">
    <location>
        <begin position="64"/>
        <end position="104"/>
    </location>
</feature>
<name>A0A8C8WBT3_PANLE</name>
<evidence type="ECO:0000256" key="1">
    <source>
        <dbReference type="ARBA" id="ARBA00004251"/>
    </source>
</evidence>
<dbReference type="GeneTree" id="ENSGT00510000049297"/>